<protein>
    <submittedName>
        <fullName evidence="9">Response regulator transcription factor</fullName>
    </submittedName>
</protein>
<dbReference type="GO" id="GO:0003677">
    <property type="term" value="F:DNA binding"/>
    <property type="evidence" value="ECO:0007669"/>
    <property type="project" value="UniProtKB-KW"/>
</dbReference>
<keyword evidence="5" id="KW-0804">Transcription</keyword>
<dbReference type="SUPFAM" id="SSF52172">
    <property type="entry name" value="CheY-like"/>
    <property type="match status" value="1"/>
</dbReference>
<dbReference type="PROSITE" id="PS00622">
    <property type="entry name" value="HTH_LUXR_1"/>
    <property type="match status" value="1"/>
</dbReference>
<evidence type="ECO:0000259" key="7">
    <source>
        <dbReference type="PROSITE" id="PS50043"/>
    </source>
</evidence>
<feature type="modified residue" description="4-aspartylphosphate" evidence="6">
    <location>
        <position position="54"/>
    </location>
</feature>
<dbReference type="SMART" id="SM00448">
    <property type="entry name" value="REC"/>
    <property type="match status" value="1"/>
</dbReference>
<evidence type="ECO:0000256" key="6">
    <source>
        <dbReference type="PROSITE-ProRule" id="PRU00169"/>
    </source>
</evidence>
<evidence type="ECO:0000259" key="8">
    <source>
        <dbReference type="PROSITE" id="PS50110"/>
    </source>
</evidence>
<reference evidence="9" key="1">
    <citation type="submission" date="2022-02" db="EMBL/GenBank/DDBJ databases">
        <title>Fredinandcohnia quinoae sp. nov. isolated from Chenopodium quinoa seeds.</title>
        <authorList>
            <person name="Saati-Santamaria Z."/>
            <person name="Flores-Felix J.D."/>
            <person name="Igual J.M."/>
            <person name="Velazquez E."/>
            <person name="Garcia-Fraile P."/>
            <person name="Martinez-Molina E."/>
        </authorList>
    </citation>
    <scope>NUCLEOTIDE SEQUENCE</scope>
    <source>
        <strain evidence="9">SECRCQ15</strain>
    </source>
</reference>
<comment type="caution">
    <text evidence="9">The sequence shown here is derived from an EMBL/GenBank/DDBJ whole genome shotgun (WGS) entry which is preliminary data.</text>
</comment>
<keyword evidence="2 6" id="KW-0597">Phosphoprotein</keyword>
<name>A0AAW5E6F5_9BACI</name>
<keyword evidence="10" id="KW-1185">Reference proteome</keyword>
<feature type="domain" description="HTH luxR-type" evidence="7">
    <location>
        <begin position="155"/>
        <end position="220"/>
    </location>
</feature>
<dbReference type="PROSITE" id="PS50043">
    <property type="entry name" value="HTH_LUXR_2"/>
    <property type="match status" value="1"/>
</dbReference>
<feature type="domain" description="Response regulatory" evidence="8">
    <location>
        <begin position="3"/>
        <end position="119"/>
    </location>
</feature>
<dbReference type="Gene3D" id="3.40.50.2300">
    <property type="match status" value="1"/>
</dbReference>
<dbReference type="InterPro" id="IPR001789">
    <property type="entry name" value="Sig_transdc_resp-reg_receiver"/>
</dbReference>
<proteinExistence type="predicted"/>
<keyword evidence="4" id="KW-0238">DNA-binding</keyword>
<evidence type="ECO:0000256" key="4">
    <source>
        <dbReference type="ARBA" id="ARBA00023125"/>
    </source>
</evidence>
<dbReference type="CDD" id="cd17535">
    <property type="entry name" value="REC_NarL-like"/>
    <property type="match status" value="1"/>
</dbReference>
<dbReference type="CDD" id="cd06170">
    <property type="entry name" value="LuxR_C_like"/>
    <property type="match status" value="1"/>
</dbReference>
<dbReference type="InterPro" id="IPR039420">
    <property type="entry name" value="WalR-like"/>
</dbReference>
<dbReference type="InterPro" id="IPR000792">
    <property type="entry name" value="Tscrpt_reg_LuxR_C"/>
</dbReference>
<evidence type="ECO:0000256" key="1">
    <source>
        <dbReference type="ARBA" id="ARBA00004496"/>
    </source>
</evidence>
<organism evidence="9 10">
    <name type="scientific">Fredinandcohnia quinoae</name>
    <dbReference type="NCBI Taxonomy" id="2918902"/>
    <lineage>
        <taxon>Bacteria</taxon>
        <taxon>Bacillati</taxon>
        <taxon>Bacillota</taxon>
        <taxon>Bacilli</taxon>
        <taxon>Bacillales</taxon>
        <taxon>Bacillaceae</taxon>
        <taxon>Fredinandcohnia</taxon>
    </lineage>
</organism>
<comment type="subcellular location">
    <subcellularLocation>
        <location evidence="1">Cytoplasm</location>
    </subcellularLocation>
</comment>
<dbReference type="PROSITE" id="PS50110">
    <property type="entry name" value="RESPONSE_REGULATORY"/>
    <property type="match status" value="1"/>
</dbReference>
<evidence type="ECO:0000256" key="2">
    <source>
        <dbReference type="ARBA" id="ARBA00022553"/>
    </source>
</evidence>
<dbReference type="PRINTS" id="PR00038">
    <property type="entry name" value="HTHLUXR"/>
</dbReference>
<dbReference type="EMBL" id="JAKTTI010000012">
    <property type="protein sequence ID" value="MCH1625602.1"/>
    <property type="molecule type" value="Genomic_DNA"/>
</dbReference>
<dbReference type="InterPro" id="IPR058245">
    <property type="entry name" value="NreC/VraR/RcsB-like_REC"/>
</dbReference>
<dbReference type="AlphaFoldDB" id="A0AAW5E6F5"/>
<dbReference type="SMART" id="SM00421">
    <property type="entry name" value="HTH_LUXR"/>
    <property type="match status" value="1"/>
</dbReference>
<dbReference type="GO" id="GO:0000160">
    <property type="term" value="P:phosphorelay signal transduction system"/>
    <property type="evidence" value="ECO:0007669"/>
    <property type="project" value="InterPro"/>
</dbReference>
<evidence type="ECO:0000313" key="10">
    <source>
        <dbReference type="Proteomes" id="UP001431131"/>
    </source>
</evidence>
<dbReference type="RefSeq" id="WP_240255235.1">
    <property type="nucleotide sequence ID" value="NZ_JAKTTI010000012.1"/>
</dbReference>
<dbReference type="GO" id="GO:0006355">
    <property type="term" value="P:regulation of DNA-templated transcription"/>
    <property type="evidence" value="ECO:0007669"/>
    <property type="project" value="InterPro"/>
</dbReference>
<dbReference type="InterPro" id="IPR011006">
    <property type="entry name" value="CheY-like_superfamily"/>
</dbReference>
<dbReference type="Pfam" id="PF00196">
    <property type="entry name" value="GerE"/>
    <property type="match status" value="1"/>
</dbReference>
<dbReference type="SUPFAM" id="SSF46894">
    <property type="entry name" value="C-terminal effector domain of the bipartite response regulators"/>
    <property type="match status" value="1"/>
</dbReference>
<dbReference type="InterPro" id="IPR016032">
    <property type="entry name" value="Sig_transdc_resp-reg_C-effctor"/>
</dbReference>
<dbReference type="Proteomes" id="UP001431131">
    <property type="component" value="Unassembled WGS sequence"/>
</dbReference>
<dbReference type="GO" id="GO:0005737">
    <property type="term" value="C:cytoplasm"/>
    <property type="evidence" value="ECO:0007669"/>
    <property type="project" value="UniProtKB-SubCell"/>
</dbReference>
<accession>A0AAW5E6F5</accession>
<keyword evidence="3" id="KW-0805">Transcription regulation</keyword>
<evidence type="ECO:0000256" key="3">
    <source>
        <dbReference type="ARBA" id="ARBA00023015"/>
    </source>
</evidence>
<gene>
    <name evidence="9" type="ORF">MJG50_09695</name>
</gene>
<dbReference type="PANTHER" id="PTHR43214:SF40">
    <property type="entry name" value="TRANSCRIPTIONAL REGULATORY PROTEIN LNRK"/>
    <property type="match status" value="1"/>
</dbReference>
<sequence>MIKIMVVDDQELMRDGLANILNLRPELEVVGTASNGNEAFEKAKELQPDLVLMDIRMPIANGVEGTKLIREYLSQTKVLMLTTFKDSELIFEALEEGASGYLLKDMPTDTIVKAILTVQSGGVVLPQDLTSQVIKEMRKVQKLEQDVDERIPVEIERILTELTDRECEVLEQLGYGLSNKEIAEKLYITEGTVKNHVSNIISKLNLRDRTQTAIFAVRYGISTYDT</sequence>
<evidence type="ECO:0000256" key="5">
    <source>
        <dbReference type="ARBA" id="ARBA00023163"/>
    </source>
</evidence>
<dbReference type="PANTHER" id="PTHR43214">
    <property type="entry name" value="TWO-COMPONENT RESPONSE REGULATOR"/>
    <property type="match status" value="1"/>
</dbReference>
<evidence type="ECO:0000313" key="9">
    <source>
        <dbReference type="EMBL" id="MCH1625602.1"/>
    </source>
</evidence>
<dbReference type="Pfam" id="PF00072">
    <property type="entry name" value="Response_reg"/>
    <property type="match status" value="1"/>
</dbReference>